<sequence length="119" mass="14125">MIIKDERNQSFPPNYDAREGECSDLLVSYDHIVEFQDLIQNHLHIRDKRTHSQLQADLVEHLWHFQGRDPSSGGMIAEVGLDQFQFDLYQCKWEEPIVFRTERLSTRKIQEIKKIRITG</sequence>
<evidence type="ECO:0000313" key="2">
    <source>
        <dbReference type="Proteomes" id="UP000283530"/>
    </source>
</evidence>
<accession>A0A3S3PCX8</accession>
<reference evidence="1 2" key="1">
    <citation type="journal article" date="2019" name="Nat. Plants">
        <title>Stout camphor tree genome fills gaps in understanding of flowering plant genome evolution.</title>
        <authorList>
            <person name="Chaw S.M."/>
            <person name="Liu Y.C."/>
            <person name="Wu Y.W."/>
            <person name="Wang H.Y."/>
            <person name="Lin C.I."/>
            <person name="Wu C.S."/>
            <person name="Ke H.M."/>
            <person name="Chang L.Y."/>
            <person name="Hsu C.Y."/>
            <person name="Yang H.T."/>
            <person name="Sudianto E."/>
            <person name="Hsu M.H."/>
            <person name="Wu K.P."/>
            <person name="Wang L.N."/>
            <person name="Leebens-Mack J.H."/>
            <person name="Tsai I.J."/>
        </authorList>
    </citation>
    <scope>NUCLEOTIDE SEQUENCE [LARGE SCALE GENOMIC DNA]</scope>
    <source>
        <strain evidence="2">cv. Chaw 1501</strain>
        <tissue evidence="1">Young leaves</tissue>
    </source>
</reference>
<name>A0A3S3PCX8_9MAGN</name>
<evidence type="ECO:0000313" key="1">
    <source>
        <dbReference type="EMBL" id="RWR87993.1"/>
    </source>
</evidence>
<keyword evidence="2" id="KW-1185">Reference proteome</keyword>
<protein>
    <submittedName>
        <fullName evidence="1">Putative nuclease HARBI1</fullName>
    </submittedName>
</protein>
<dbReference type="EMBL" id="QPKB01000006">
    <property type="protein sequence ID" value="RWR87993.1"/>
    <property type="molecule type" value="Genomic_DNA"/>
</dbReference>
<dbReference type="Proteomes" id="UP000283530">
    <property type="component" value="Unassembled WGS sequence"/>
</dbReference>
<organism evidence="1 2">
    <name type="scientific">Cinnamomum micranthum f. kanehirae</name>
    <dbReference type="NCBI Taxonomy" id="337451"/>
    <lineage>
        <taxon>Eukaryota</taxon>
        <taxon>Viridiplantae</taxon>
        <taxon>Streptophyta</taxon>
        <taxon>Embryophyta</taxon>
        <taxon>Tracheophyta</taxon>
        <taxon>Spermatophyta</taxon>
        <taxon>Magnoliopsida</taxon>
        <taxon>Magnoliidae</taxon>
        <taxon>Laurales</taxon>
        <taxon>Lauraceae</taxon>
        <taxon>Cinnamomum</taxon>
    </lineage>
</organism>
<dbReference type="OrthoDB" id="2507073at2759"/>
<gene>
    <name evidence="1" type="ORF">CKAN_01696700</name>
</gene>
<comment type="caution">
    <text evidence="1">The sequence shown here is derived from an EMBL/GenBank/DDBJ whole genome shotgun (WGS) entry which is preliminary data.</text>
</comment>
<proteinExistence type="predicted"/>
<dbReference type="AlphaFoldDB" id="A0A3S3PCX8"/>